<dbReference type="PANTHER" id="PTHR24321">
    <property type="entry name" value="DEHYDROGENASES, SHORT CHAIN"/>
    <property type="match status" value="1"/>
</dbReference>
<dbReference type="PRINTS" id="PR00081">
    <property type="entry name" value="GDHRDH"/>
</dbReference>
<name>A0A7I7JNC5_9MYCO</name>
<dbReference type="RefSeq" id="WP_041319206.1">
    <property type="nucleotide sequence ID" value="NZ_AP022562.1"/>
</dbReference>
<dbReference type="AlphaFoldDB" id="A0A7I7JNC5"/>
<evidence type="ECO:0000256" key="1">
    <source>
        <dbReference type="ARBA" id="ARBA00006484"/>
    </source>
</evidence>
<evidence type="ECO:0000313" key="3">
    <source>
        <dbReference type="EMBL" id="BBX12859.1"/>
    </source>
</evidence>
<dbReference type="SUPFAM" id="SSF51735">
    <property type="entry name" value="NAD(P)-binding Rossmann-fold domains"/>
    <property type="match status" value="1"/>
</dbReference>
<organism evidence="3 4">
    <name type="scientific">Mycobacterium novum</name>
    <dbReference type="NCBI Taxonomy" id="2492438"/>
    <lineage>
        <taxon>Bacteria</taxon>
        <taxon>Bacillati</taxon>
        <taxon>Actinomycetota</taxon>
        <taxon>Actinomycetes</taxon>
        <taxon>Mycobacteriales</taxon>
        <taxon>Mycobacteriaceae</taxon>
        <taxon>Mycobacterium</taxon>
    </lineage>
</organism>
<gene>
    <name evidence="3" type="ORF">MNVM_19400</name>
</gene>
<dbReference type="EMBL" id="AP022562">
    <property type="protein sequence ID" value="BBX12859.1"/>
    <property type="molecule type" value="Genomic_DNA"/>
</dbReference>
<dbReference type="InterPro" id="IPR036291">
    <property type="entry name" value="NAD(P)-bd_dom_sf"/>
</dbReference>
<dbReference type="Pfam" id="PF13561">
    <property type="entry name" value="adh_short_C2"/>
    <property type="match status" value="1"/>
</dbReference>
<sequence>MTTDRTYVVTGSASGMGRAATEKLRATGHTVIGIDLKSADVIADLSTAEGRRTAAATALAACDGVLDGAVLAAGLGPIAGRQRLIAQVNYFGVVELLMALRPALARADRAKVVVIGSNSTTTTPLVPQRAIRALLAGDADRALRAVRIFGKSAAAIMYAASKIAVSRWVRRHAVTHAWAGSGIRLNALAPGAIMTPLLAEQLANPQEAKAIKAFPVPIGGYGDPSQLADWMVFMLSDAADFMCGSVVFVDGGSDAYFRADSWPTAVPAVSLPRYLTRSFRHGQSNG</sequence>
<protein>
    <submittedName>
        <fullName evidence="3">NAD-dependent epimerase</fullName>
    </submittedName>
</protein>
<dbReference type="PANTHER" id="PTHR24321:SF15">
    <property type="entry name" value="OXIDOREDUCTASE UCPA"/>
    <property type="match status" value="1"/>
</dbReference>
<accession>A0A7I7JNC5</accession>
<evidence type="ECO:0000256" key="2">
    <source>
        <dbReference type="ARBA" id="ARBA00023002"/>
    </source>
</evidence>
<proteinExistence type="inferred from homology"/>
<dbReference type="Proteomes" id="UP000466997">
    <property type="component" value="Chromosome"/>
</dbReference>
<evidence type="ECO:0000313" key="4">
    <source>
        <dbReference type="Proteomes" id="UP000466997"/>
    </source>
</evidence>
<comment type="similarity">
    <text evidence="1">Belongs to the short-chain dehydrogenases/reductases (SDR) family.</text>
</comment>
<reference evidence="3 4" key="1">
    <citation type="journal article" date="2019" name="Emerg. Microbes Infect.">
        <title>Comprehensive subspecies identification of 175 nontuberculous mycobacteria species based on 7547 genomic profiles.</title>
        <authorList>
            <person name="Matsumoto Y."/>
            <person name="Kinjo T."/>
            <person name="Motooka D."/>
            <person name="Nabeya D."/>
            <person name="Jung N."/>
            <person name="Uechi K."/>
            <person name="Horii T."/>
            <person name="Iida T."/>
            <person name="Fujita J."/>
            <person name="Nakamura S."/>
        </authorList>
    </citation>
    <scope>NUCLEOTIDE SEQUENCE [LARGE SCALE GENOMIC DNA]</scope>
    <source>
        <strain evidence="3 4">JCM 6391</strain>
    </source>
</reference>
<dbReference type="GO" id="GO:0016491">
    <property type="term" value="F:oxidoreductase activity"/>
    <property type="evidence" value="ECO:0007669"/>
    <property type="project" value="UniProtKB-KW"/>
</dbReference>
<dbReference type="InterPro" id="IPR002347">
    <property type="entry name" value="SDR_fam"/>
</dbReference>
<keyword evidence="4" id="KW-1185">Reference proteome</keyword>
<dbReference type="KEGG" id="mnm:MNVM_19400"/>
<dbReference type="Gene3D" id="3.40.50.720">
    <property type="entry name" value="NAD(P)-binding Rossmann-like Domain"/>
    <property type="match status" value="1"/>
</dbReference>
<keyword evidence="2" id="KW-0560">Oxidoreductase</keyword>